<dbReference type="HOGENOM" id="CLU_1324618_0_0_7"/>
<accession>F2NJ22</accession>
<name>F2NJ22_DESAR</name>
<dbReference type="EMBL" id="CP002629">
    <property type="protein sequence ID" value="AEB07980.1"/>
    <property type="molecule type" value="Genomic_DNA"/>
</dbReference>
<dbReference type="Proteomes" id="UP000000483">
    <property type="component" value="Chromosome"/>
</dbReference>
<reference evidence="1 2" key="1">
    <citation type="journal article" date="2011" name="Stand. Genomic Sci.">
        <title>Complete genome sequence of the acetate-degrading sulfate reducer Desulfobacca acetoxidans type strain (ASRB2).</title>
        <authorList>
            <person name="Goker M."/>
            <person name="Teshima H."/>
            <person name="Lapidus A."/>
            <person name="Nolan M."/>
            <person name="Lucas S."/>
            <person name="Hammon N."/>
            <person name="Deshpande S."/>
            <person name="Cheng J.F."/>
            <person name="Tapia R."/>
            <person name="Han C."/>
            <person name="Goodwin L."/>
            <person name="Pitluck S."/>
            <person name="Huntemann M."/>
            <person name="Liolios K."/>
            <person name="Ivanova N."/>
            <person name="Pagani I."/>
            <person name="Mavromatis K."/>
            <person name="Ovchinikova G."/>
            <person name="Pati A."/>
            <person name="Chen A."/>
            <person name="Palaniappan K."/>
            <person name="Land M."/>
            <person name="Hauser L."/>
            <person name="Brambilla E.M."/>
            <person name="Rohde M."/>
            <person name="Spring S."/>
            <person name="Detter J.C."/>
            <person name="Woyke T."/>
            <person name="Bristow J."/>
            <person name="Eisen J.A."/>
            <person name="Markowitz V."/>
            <person name="Hugenholtz P."/>
            <person name="Kyrpides N.C."/>
            <person name="Klenk H.P."/>
        </authorList>
    </citation>
    <scope>NUCLEOTIDE SEQUENCE [LARGE SCALE GENOMIC DNA]</scope>
    <source>
        <strain evidence="2">ATCC 700848 / DSM 11109 / ASRB2</strain>
    </source>
</reference>
<protein>
    <submittedName>
        <fullName evidence="1">Uncharacterized protein</fullName>
    </submittedName>
</protein>
<sequence>MPLECRKQLLDGSMTALFGRKQRLFVSFTEAVGNDPEEDVSRLLGLLWWLAYDSGLDVRELRNFPANNPEERRERLLNLSLLFEIAIASGKDNEVFIEAESSIWRTTSEPMRAFVSNWIGYHREWSKAVFELYDSRNSWKPNTTAKIGGIGIATKEKFPKLRVILDHDEKLIHFVELGEANKKVSFLPNFVNVADMPIIIDSRSTMI</sequence>
<keyword evidence="2" id="KW-1185">Reference proteome</keyword>
<evidence type="ECO:0000313" key="1">
    <source>
        <dbReference type="EMBL" id="AEB07980.1"/>
    </source>
</evidence>
<dbReference type="KEGG" id="dao:Desac_0082"/>
<reference evidence="2" key="2">
    <citation type="submission" date="2011-03" db="EMBL/GenBank/DDBJ databases">
        <title>The complete genome of Desulfobacca acetoxidans DSM 11109.</title>
        <authorList>
            <consortium name="US DOE Joint Genome Institute (JGI-PGF)"/>
            <person name="Lucas S."/>
            <person name="Copeland A."/>
            <person name="Lapidus A."/>
            <person name="Bruce D."/>
            <person name="Goodwin L."/>
            <person name="Pitluck S."/>
            <person name="Peters L."/>
            <person name="Kyrpides N."/>
            <person name="Mavromatis K."/>
            <person name="Ivanova N."/>
            <person name="Ovchinnikova G."/>
            <person name="Teshima H."/>
            <person name="Detter J.C."/>
            <person name="Han C."/>
            <person name="Land M."/>
            <person name="Hauser L."/>
            <person name="Markowitz V."/>
            <person name="Cheng J.-F."/>
            <person name="Hugenholtz P."/>
            <person name="Woyke T."/>
            <person name="Wu D."/>
            <person name="Spring S."/>
            <person name="Schueler E."/>
            <person name="Brambilla E."/>
            <person name="Klenk H.-P."/>
            <person name="Eisen J.A."/>
        </authorList>
    </citation>
    <scope>NUCLEOTIDE SEQUENCE [LARGE SCALE GENOMIC DNA]</scope>
    <source>
        <strain evidence="2">ATCC 700848 / DSM 11109 / ASRB2</strain>
    </source>
</reference>
<dbReference type="AlphaFoldDB" id="F2NJ22"/>
<organism evidence="1 2">
    <name type="scientific">Desulfobacca acetoxidans (strain ATCC 700848 / DSM 11109 / ASRB2)</name>
    <dbReference type="NCBI Taxonomy" id="880072"/>
    <lineage>
        <taxon>Bacteria</taxon>
        <taxon>Pseudomonadati</taxon>
        <taxon>Thermodesulfobacteriota</taxon>
        <taxon>Desulfobaccia</taxon>
        <taxon>Desulfobaccales</taxon>
        <taxon>Desulfobaccaceae</taxon>
        <taxon>Desulfobacca</taxon>
    </lineage>
</organism>
<gene>
    <name evidence="1" type="ordered locus">Desac_0082</name>
</gene>
<proteinExistence type="predicted"/>
<evidence type="ECO:0000313" key="2">
    <source>
        <dbReference type="Proteomes" id="UP000000483"/>
    </source>
</evidence>